<dbReference type="STRING" id="930990.A0A067MJJ7"/>
<dbReference type="SUPFAM" id="SSF81383">
    <property type="entry name" value="F-box domain"/>
    <property type="match status" value="1"/>
</dbReference>
<evidence type="ECO:0000313" key="3">
    <source>
        <dbReference type="Proteomes" id="UP000027195"/>
    </source>
</evidence>
<dbReference type="InterPro" id="IPR001810">
    <property type="entry name" value="F-box_dom"/>
</dbReference>
<dbReference type="InParanoid" id="A0A067MJJ7"/>
<name>A0A067MJJ7_BOTB1</name>
<reference evidence="3" key="1">
    <citation type="journal article" date="2014" name="Proc. Natl. Acad. Sci. U.S.A.">
        <title>Extensive sampling of basidiomycete genomes demonstrates inadequacy of the white-rot/brown-rot paradigm for wood decay fungi.</title>
        <authorList>
            <person name="Riley R."/>
            <person name="Salamov A.A."/>
            <person name="Brown D.W."/>
            <person name="Nagy L.G."/>
            <person name="Floudas D."/>
            <person name="Held B.W."/>
            <person name="Levasseur A."/>
            <person name="Lombard V."/>
            <person name="Morin E."/>
            <person name="Otillar R."/>
            <person name="Lindquist E.A."/>
            <person name="Sun H."/>
            <person name="LaButti K.M."/>
            <person name="Schmutz J."/>
            <person name="Jabbour D."/>
            <person name="Luo H."/>
            <person name="Baker S.E."/>
            <person name="Pisabarro A.G."/>
            <person name="Walton J.D."/>
            <person name="Blanchette R.A."/>
            <person name="Henrissat B."/>
            <person name="Martin F."/>
            <person name="Cullen D."/>
            <person name="Hibbett D.S."/>
            <person name="Grigoriev I.V."/>
        </authorList>
    </citation>
    <scope>NUCLEOTIDE SEQUENCE [LARGE SCALE GENOMIC DNA]</scope>
    <source>
        <strain evidence="3">FD-172 SS1</strain>
    </source>
</reference>
<dbReference type="AlphaFoldDB" id="A0A067MJJ7"/>
<dbReference type="PANTHER" id="PTHR38926">
    <property type="entry name" value="F-BOX DOMAIN CONTAINING PROTEIN, EXPRESSED"/>
    <property type="match status" value="1"/>
</dbReference>
<dbReference type="HOGENOM" id="CLU_024199_1_2_1"/>
<organism evidence="2 3">
    <name type="scientific">Botryobasidium botryosum (strain FD-172 SS1)</name>
    <dbReference type="NCBI Taxonomy" id="930990"/>
    <lineage>
        <taxon>Eukaryota</taxon>
        <taxon>Fungi</taxon>
        <taxon>Dikarya</taxon>
        <taxon>Basidiomycota</taxon>
        <taxon>Agaricomycotina</taxon>
        <taxon>Agaricomycetes</taxon>
        <taxon>Cantharellales</taxon>
        <taxon>Botryobasidiaceae</taxon>
        <taxon>Botryobasidium</taxon>
    </lineage>
</organism>
<dbReference type="OrthoDB" id="3226575at2759"/>
<dbReference type="PANTHER" id="PTHR38926:SF5">
    <property type="entry name" value="F-BOX AND LEUCINE-RICH REPEAT PROTEIN 6"/>
    <property type="match status" value="1"/>
</dbReference>
<dbReference type="EMBL" id="KL198053">
    <property type="protein sequence ID" value="KDQ12057.1"/>
    <property type="molecule type" value="Genomic_DNA"/>
</dbReference>
<evidence type="ECO:0000313" key="2">
    <source>
        <dbReference type="EMBL" id="KDQ12057.1"/>
    </source>
</evidence>
<proteinExistence type="predicted"/>
<keyword evidence="3" id="KW-1185">Reference proteome</keyword>
<dbReference type="InterPro" id="IPR032675">
    <property type="entry name" value="LRR_dom_sf"/>
</dbReference>
<evidence type="ECO:0000259" key="1">
    <source>
        <dbReference type="PROSITE" id="PS50181"/>
    </source>
</evidence>
<gene>
    <name evidence="2" type="ORF">BOTBODRAFT_176821</name>
</gene>
<dbReference type="Proteomes" id="UP000027195">
    <property type="component" value="Unassembled WGS sequence"/>
</dbReference>
<sequence>MDAIVLSTIPHLVQQLCERALRDEDLGTCKNIWKPPVYDLHTLVFRLPNITRCDPLQHADREAKILSLACEYAVRALSSFAKRTAVEIRNRRNQELPINRLPSEILAIIFQFVVDSGINRVIPLPQKAPFNVSQVSRRWRDVVVNTSRLWTTYDVTSACMAEIIIERSRHAPLDIELATPFITHDVSKDEDPWERTPLRLRRRPAGAAANTNALEFIRPVLSCVDRWGSVVLDGVDRAQLEACIPGNPAPSLKKLHVIGKDGLPRGRGAVFRTSFFNGSTPLLRDLRLSWIHVPPTSSLFVGLTSLELDGITFNVTALSFLRTIGAGCPLLRQLSLMHVHWEPDPQFNHRVRDRLVLLPHLRHMKLWGIQGDFLHDILSSITASSGVHLNIELRASSTRSKLSDVFPSTGVFSNITPIRWMHFRHHPDDITSGDHLALTAGDFVSGHTLRIVILGLGSAHQVIPSFAQSLPISLESLALEAINPRFFDTASFAQLLADSPTITSLTLSDCPWSFVEALIVRPKQHLCPRLGELRLQGFSIVKKTLLDLASSRTTGGSQLGPHIPGETDLTRLVLSRCVKLDSSTLVALRNLPLDVHALPSDSHIEEIEYSCFQR</sequence>
<dbReference type="SUPFAM" id="SSF52047">
    <property type="entry name" value="RNI-like"/>
    <property type="match status" value="1"/>
</dbReference>
<dbReference type="Gene3D" id="3.80.10.10">
    <property type="entry name" value="Ribonuclease Inhibitor"/>
    <property type="match status" value="2"/>
</dbReference>
<dbReference type="InterPro" id="IPR036047">
    <property type="entry name" value="F-box-like_dom_sf"/>
</dbReference>
<accession>A0A067MJJ7</accession>
<feature type="domain" description="F-box" evidence="1">
    <location>
        <begin position="95"/>
        <end position="153"/>
    </location>
</feature>
<protein>
    <recommendedName>
        <fullName evidence="1">F-box domain-containing protein</fullName>
    </recommendedName>
</protein>
<dbReference type="PROSITE" id="PS50181">
    <property type="entry name" value="FBOX"/>
    <property type="match status" value="1"/>
</dbReference>
<dbReference type="Pfam" id="PF12937">
    <property type="entry name" value="F-box-like"/>
    <property type="match status" value="1"/>
</dbReference>